<feature type="domain" description="Aminopeptidase P N-terminal" evidence="8">
    <location>
        <begin position="15"/>
        <end position="158"/>
    </location>
</feature>
<dbReference type="CDD" id="cd01087">
    <property type="entry name" value="Prolidase"/>
    <property type="match status" value="1"/>
</dbReference>
<keyword evidence="6" id="KW-0378">Hydrolase</keyword>
<dbReference type="GO" id="GO:0070006">
    <property type="term" value="F:metalloaminopeptidase activity"/>
    <property type="evidence" value="ECO:0007669"/>
    <property type="project" value="InterPro"/>
</dbReference>
<keyword evidence="5" id="KW-0479">Metal-binding</keyword>
<dbReference type="SMART" id="SM01011">
    <property type="entry name" value="AMP_N"/>
    <property type="match status" value="1"/>
</dbReference>
<comment type="cofactor">
    <cofactor evidence="2">
        <name>Mn(2+)</name>
        <dbReference type="ChEBI" id="CHEBI:29035"/>
    </cofactor>
</comment>
<evidence type="ECO:0000256" key="6">
    <source>
        <dbReference type="ARBA" id="ARBA00022801"/>
    </source>
</evidence>
<dbReference type="InterPro" id="IPR000994">
    <property type="entry name" value="Pept_M24"/>
</dbReference>
<dbReference type="GO" id="GO:0005829">
    <property type="term" value="C:cytosol"/>
    <property type="evidence" value="ECO:0007669"/>
    <property type="project" value="TreeGrafter"/>
</dbReference>
<dbReference type="OrthoDB" id="9806388at2"/>
<dbReference type="GO" id="GO:0030145">
    <property type="term" value="F:manganese ion binding"/>
    <property type="evidence" value="ECO:0007669"/>
    <property type="project" value="InterPro"/>
</dbReference>
<proteinExistence type="inferred from homology"/>
<reference evidence="9 10" key="1">
    <citation type="journal article" date="2014" name="Int. J. Syst. Evol. Microbiol.">
        <title>Streptomyces hoynatensis sp. nov., isolated from deep marine sediment.</title>
        <authorList>
            <person name="Veyisoglu A."/>
            <person name="Sahin N."/>
        </authorList>
    </citation>
    <scope>NUCLEOTIDE SEQUENCE [LARGE SCALE GENOMIC DNA]</scope>
    <source>
        <strain evidence="9 10">KCTC 29097</strain>
    </source>
</reference>
<keyword evidence="7" id="KW-0464">Manganese</keyword>
<dbReference type="EMBL" id="RBAL01000009">
    <property type="protein sequence ID" value="RKN40953.1"/>
    <property type="molecule type" value="Genomic_DNA"/>
</dbReference>
<evidence type="ECO:0000256" key="4">
    <source>
        <dbReference type="ARBA" id="ARBA00012574"/>
    </source>
</evidence>
<evidence type="ECO:0000313" key="9">
    <source>
        <dbReference type="EMBL" id="RKN40953.1"/>
    </source>
</evidence>
<sequence length="471" mass="50700">MATGWRPERADLTPVPHRAHLARRRSLLSAAFPGDTLVVPTGTIRSRTFGAPYLFRAGSDFLWLTGDQEPDSVLVLHPVATGHDAVLYTRRRYDAASGAGYLDRMNGEMWYGRGYAPEEKSAILGIETRPLDELPAVLDAVADSPRLRVLRGYHPGIDGGLEPGTLPATAGNAERDALLASVLSELRLEKDEWEIAQLQDAVDATILGFEDVARRLRPDAPTPERYLDGVFGWRARVAGNGVGYSSVVAGGPRAAILHWSRNDGTADPGQVLLLDAGVENVHGYTADVTRVLPVSGAFSPAQRDVYELVHASRTAGLAAMAPGVAFAEIQEVCTRVLAEGLRDLGLLKGSVAEAQDPASFAYRRWTLHGFGHMLGLDVHDCGHSRPEAYAGGVLRENHVLTMEPGLYFQPHDDLVPAELRGIGVRIEDDVRITATGAHLLTGALPTEPHEVESWLAAQREAGPRDPGTAAA</sequence>
<protein>
    <recommendedName>
        <fullName evidence="4">Xaa-Pro aminopeptidase</fullName>
        <ecNumber evidence="4">3.4.11.9</ecNumber>
    </recommendedName>
</protein>
<evidence type="ECO:0000313" key="10">
    <source>
        <dbReference type="Proteomes" id="UP000272474"/>
    </source>
</evidence>
<evidence type="ECO:0000256" key="2">
    <source>
        <dbReference type="ARBA" id="ARBA00001936"/>
    </source>
</evidence>
<dbReference type="Gene3D" id="3.40.350.10">
    <property type="entry name" value="Creatinase/prolidase N-terminal domain"/>
    <property type="match status" value="1"/>
</dbReference>
<dbReference type="Proteomes" id="UP000272474">
    <property type="component" value="Unassembled WGS sequence"/>
</dbReference>
<evidence type="ECO:0000259" key="8">
    <source>
        <dbReference type="SMART" id="SM01011"/>
    </source>
</evidence>
<dbReference type="InterPro" id="IPR052433">
    <property type="entry name" value="X-Pro_dipept-like"/>
</dbReference>
<dbReference type="Pfam" id="PF00557">
    <property type="entry name" value="Peptidase_M24"/>
    <property type="match status" value="1"/>
</dbReference>
<evidence type="ECO:0000256" key="3">
    <source>
        <dbReference type="ARBA" id="ARBA00008766"/>
    </source>
</evidence>
<dbReference type="SUPFAM" id="SSF55920">
    <property type="entry name" value="Creatinase/aminopeptidase"/>
    <property type="match status" value="1"/>
</dbReference>
<dbReference type="InterPro" id="IPR007865">
    <property type="entry name" value="Aminopep_P_N"/>
</dbReference>
<dbReference type="EC" id="3.4.11.9" evidence="4"/>
<keyword evidence="9" id="KW-0031">Aminopeptidase</keyword>
<comment type="caution">
    <text evidence="9">The sequence shown here is derived from an EMBL/GenBank/DDBJ whole genome shotgun (WGS) entry which is preliminary data.</text>
</comment>
<dbReference type="AlphaFoldDB" id="A0A3A9YYA8"/>
<evidence type="ECO:0000256" key="1">
    <source>
        <dbReference type="ARBA" id="ARBA00001424"/>
    </source>
</evidence>
<name>A0A3A9YYA8_9ACTN</name>
<dbReference type="Pfam" id="PF05195">
    <property type="entry name" value="AMP_N"/>
    <property type="match status" value="1"/>
</dbReference>
<dbReference type="Gene3D" id="3.90.230.10">
    <property type="entry name" value="Creatinase/methionine aminopeptidase superfamily"/>
    <property type="match status" value="1"/>
</dbReference>
<dbReference type="InterPro" id="IPR029149">
    <property type="entry name" value="Creatin/AminoP/Spt16_N"/>
</dbReference>
<keyword evidence="10" id="KW-1185">Reference proteome</keyword>
<dbReference type="PANTHER" id="PTHR43226:SF4">
    <property type="entry name" value="XAA-PRO AMINOPEPTIDASE 3"/>
    <property type="match status" value="1"/>
</dbReference>
<gene>
    <name evidence="9" type="ORF">D7294_17260</name>
</gene>
<dbReference type="GO" id="GO:0006508">
    <property type="term" value="P:proteolysis"/>
    <property type="evidence" value="ECO:0007669"/>
    <property type="project" value="TreeGrafter"/>
</dbReference>
<dbReference type="InterPro" id="IPR036005">
    <property type="entry name" value="Creatinase/aminopeptidase-like"/>
</dbReference>
<dbReference type="SUPFAM" id="SSF53092">
    <property type="entry name" value="Creatinase/prolidase N-terminal domain"/>
    <property type="match status" value="1"/>
</dbReference>
<evidence type="ECO:0000256" key="7">
    <source>
        <dbReference type="ARBA" id="ARBA00023211"/>
    </source>
</evidence>
<organism evidence="9 10">
    <name type="scientific">Streptomyces hoynatensis</name>
    <dbReference type="NCBI Taxonomy" id="1141874"/>
    <lineage>
        <taxon>Bacteria</taxon>
        <taxon>Bacillati</taxon>
        <taxon>Actinomycetota</taxon>
        <taxon>Actinomycetes</taxon>
        <taxon>Kitasatosporales</taxon>
        <taxon>Streptomycetaceae</taxon>
        <taxon>Streptomyces</taxon>
    </lineage>
</organism>
<dbReference type="PANTHER" id="PTHR43226">
    <property type="entry name" value="XAA-PRO AMINOPEPTIDASE 3"/>
    <property type="match status" value="1"/>
</dbReference>
<evidence type="ECO:0000256" key="5">
    <source>
        <dbReference type="ARBA" id="ARBA00022723"/>
    </source>
</evidence>
<comment type="catalytic activity">
    <reaction evidence="1">
        <text>Release of any N-terminal amino acid, including proline, that is linked to proline, even from a dipeptide or tripeptide.</text>
        <dbReference type="EC" id="3.4.11.9"/>
    </reaction>
</comment>
<comment type="similarity">
    <text evidence="3">Belongs to the peptidase M24B family.</text>
</comment>
<accession>A0A3A9YYA8</accession>
<keyword evidence="9" id="KW-0645">Protease</keyword>